<evidence type="ECO:0000313" key="2">
    <source>
        <dbReference type="Proteomes" id="UP000323565"/>
    </source>
</evidence>
<sequence length="85" mass="8742">MTTLEGVTFWVDEAVGVTALDGVDSVDGEVGFEAADRADVDFDADDVVLVVEVPVPEGSGSPPEQAAISGSTARANDALKVRFTS</sequence>
<organism evidence="1 2">
    <name type="scientific">Dermacoccus abyssi</name>
    <dbReference type="NCBI Taxonomy" id="322596"/>
    <lineage>
        <taxon>Bacteria</taxon>
        <taxon>Bacillati</taxon>
        <taxon>Actinomycetota</taxon>
        <taxon>Actinomycetes</taxon>
        <taxon>Micrococcales</taxon>
        <taxon>Dermacoccaceae</taxon>
        <taxon>Dermacoccus</taxon>
    </lineage>
</organism>
<proteinExistence type="predicted"/>
<protein>
    <submittedName>
        <fullName evidence="1">Uncharacterized protein</fullName>
    </submittedName>
</protein>
<name>A0ABX5Z900_9MICO</name>
<accession>A0ABX5Z900</accession>
<gene>
    <name evidence="1" type="ORF">FV141_05675</name>
</gene>
<evidence type="ECO:0000313" key="1">
    <source>
        <dbReference type="EMBL" id="QEH93077.1"/>
    </source>
</evidence>
<reference evidence="1 2" key="1">
    <citation type="submission" date="2019-08" db="EMBL/GenBank/DDBJ databases">
        <title>Dermacoccus abyssi strain HZAU 226, whole genome Nanopore sequencing project.</title>
        <authorList>
            <person name="Guo A."/>
            <person name="Zhang X."/>
            <person name="Ruan Y."/>
            <person name="Liu W."/>
            <person name="Chen Q."/>
            <person name="Gu L."/>
        </authorList>
    </citation>
    <scope>NUCLEOTIDE SEQUENCE [LARGE SCALE GENOMIC DNA]</scope>
    <source>
        <strain evidence="1 2">HZAU 226</strain>
    </source>
</reference>
<keyword evidence="2" id="KW-1185">Reference proteome</keyword>
<dbReference type="Proteomes" id="UP000323565">
    <property type="component" value="Chromosome"/>
</dbReference>
<dbReference type="EMBL" id="CP043031">
    <property type="protein sequence ID" value="QEH93077.1"/>
    <property type="molecule type" value="Genomic_DNA"/>
</dbReference>